<evidence type="ECO:0000313" key="3">
    <source>
        <dbReference type="EMBL" id="NML64779.1"/>
    </source>
</evidence>
<reference evidence="3 4" key="1">
    <citation type="submission" date="2020-04" db="EMBL/GenBank/DDBJ databases">
        <title>Hymenobacter polaris sp. nov., isolated from Arctic soil.</title>
        <authorList>
            <person name="Dahal R.H."/>
        </authorList>
    </citation>
    <scope>NUCLEOTIDE SEQUENCE [LARGE SCALE GENOMIC DNA]</scope>
    <source>
        <strain evidence="3 4">RP-2-7</strain>
    </source>
</reference>
<dbReference type="EMBL" id="JABBGH010000001">
    <property type="protein sequence ID" value="NML64779.1"/>
    <property type="molecule type" value="Genomic_DNA"/>
</dbReference>
<dbReference type="AlphaFoldDB" id="A0A7Y0ACE6"/>
<gene>
    <name evidence="3" type="ORF">HHL22_06135</name>
</gene>
<protein>
    <submittedName>
        <fullName evidence="3">DUF1571 domain-containing protein</fullName>
    </submittedName>
</protein>
<evidence type="ECO:0000259" key="2">
    <source>
        <dbReference type="Pfam" id="PF01476"/>
    </source>
</evidence>
<accession>A0A7Y0ACE6</accession>
<dbReference type="InterPro" id="IPR036779">
    <property type="entry name" value="LysM_dom_sf"/>
</dbReference>
<dbReference type="Pfam" id="PF07608">
    <property type="entry name" value="DUF1571"/>
    <property type="match status" value="1"/>
</dbReference>
<dbReference type="CDD" id="cd00118">
    <property type="entry name" value="LysM"/>
    <property type="match status" value="1"/>
</dbReference>
<dbReference type="Proteomes" id="UP000559626">
    <property type="component" value="Unassembled WGS sequence"/>
</dbReference>
<dbReference type="InterPro" id="IPR018392">
    <property type="entry name" value="LysM"/>
</dbReference>
<feature type="signal peptide" evidence="1">
    <location>
        <begin position="1"/>
        <end position="23"/>
    </location>
</feature>
<evidence type="ECO:0000313" key="4">
    <source>
        <dbReference type="Proteomes" id="UP000559626"/>
    </source>
</evidence>
<comment type="caution">
    <text evidence="3">The sequence shown here is derived from an EMBL/GenBank/DDBJ whole genome shotgun (WGS) entry which is preliminary data.</text>
</comment>
<keyword evidence="1" id="KW-0732">Signal</keyword>
<dbReference type="RefSeq" id="WP_169530057.1">
    <property type="nucleotide sequence ID" value="NZ_JABBGH010000001.1"/>
</dbReference>
<dbReference type="Pfam" id="PF01476">
    <property type="entry name" value="LysM"/>
    <property type="match status" value="1"/>
</dbReference>
<organism evidence="3 4">
    <name type="scientific">Hymenobacter polaris</name>
    <dbReference type="NCBI Taxonomy" id="2682546"/>
    <lineage>
        <taxon>Bacteria</taxon>
        <taxon>Pseudomonadati</taxon>
        <taxon>Bacteroidota</taxon>
        <taxon>Cytophagia</taxon>
        <taxon>Cytophagales</taxon>
        <taxon>Hymenobacteraceae</taxon>
        <taxon>Hymenobacter</taxon>
    </lineage>
</organism>
<keyword evidence="4" id="KW-1185">Reference proteome</keyword>
<feature type="domain" description="LysM" evidence="2">
    <location>
        <begin position="183"/>
        <end position="223"/>
    </location>
</feature>
<sequence length="281" mass="30523">MKYIVAGVLAAAGALLLAAARPAASSRAPITTPELESRLLAAIDGTQSLRYVVAAQERVEGRYLPMRSTVKLTLTPLRIYLKNQQGAEALYVAGQNGGDAWVYPGTFPYLTLSLDPRGSLMLRNQHHSLLQIGFGLIASLLRTSEPAFVRSFRAAGDTVVGGRPCHVLRSSYPAFRYIAYRAGAGETTASVATKLNCGEYRILERNKLAVNTKLAAGQVIQVPNAYGSRTVVLVDERTFLPAGVAVYDERGLYEKYDFSNVVANQPIPATEFSKDFPGYKF</sequence>
<dbReference type="SUPFAM" id="SSF54106">
    <property type="entry name" value="LysM domain"/>
    <property type="match status" value="1"/>
</dbReference>
<dbReference type="InterPro" id="IPR011465">
    <property type="entry name" value="DUF1571"/>
</dbReference>
<proteinExistence type="predicted"/>
<feature type="chain" id="PRO_5030832882" evidence="1">
    <location>
        <begin position="24"/>
        <end position="281"/>
    </location>
</feature>
<name>A0A7Y0ACE6_9BACT</name>
<evidence type="ECO:0000256" key="1">
    <source>
        <dbReference type="SAM" id="SignalP"/>
    </source>
</evidence>